<dbReference type="SMART" id="SM00220">
    <property type="entry name" value="S_TKc"/>
    <property type="match status" value="1"/>
</dbReference>
<dbReference type="PROSITE" id="PS50011">
    <property type="entry name" value="PROTEIN_KINASE_DOM"/>
    <property type="match status" value="1"/>
</dbReference>
<dbReference type="OrthoDB" id="248495at2759"/>
<dbReference type="InterPro" id="IPR011009">
    <property type="entry name" value="Kinase-like_dom_sf"/>
</dbReference>
<dbReference type="AlphaFoldDB" id="B3MLM0"/>
<feature type="compositionally biased region" description="Low complexity" evidence="8">
    <location>
        <begin position="326"/>
        <end position="376"/>
    </location>
</feature>
<dbReference type="PROSITE" id="PS00107">
    <property type="entry name" value="PROTEIN_KINASE_ATP"/>
    <property type="match status" value="1"/>
</dbReference>
<feature type="compositionally biased region" description="Low complexity" evidence="8">
    <location>
        <begin position="260"/>
        <end position="306"/>
    </location>
</feature>
<evidence type="ECO:0000256" key="6">
    <source>
        <dbReference type="ARBA" id="ARBA00023328"/>
    </source>
</evidence>
<dbReference type="PROSITE" id="PS00108">
    <property type="entry name" value="PROTEIN_KINASE_ST"/>
    <property type="match status" value="1"/>
</dbReference>
<feature type="compositionally biased region" description="Pro residues" evidence="8">
    <location>
        <begin position="624"/>
        <end position="634"/>
    </location>
</feature>
<feature type="region of interest" description="Disordered" evidence="8">
    <location>
        <begin position="599"/>
        <end position="663"/>
    </location>
</feature>
<accession>B3MLM0</accession>
<reference evidence="11 12" key="1">
    <citation type="journal article" date="2007" name="Nature">
        <title>Evolution of genes and genomes on the Drosophila phylogeny.</title>
        <authorList>
            <consortium name="Drosophila 12 Genomes Consortium"/>
            <person name="Clark A.G."/>
            <person name="Eisen M.B."/>
            <person name="Smith D.R."/>
            <person name="Bergman C.M."/>
            <person name="Oliver B."/>
            <person name="Markow T.A."/>
            <person name="Kaufman T.C."/>
            <person name="Kellis M."/>
            <person name="Gelbart W."/>
            <person name="Iyer V.N."/>
            <person name="Pollard D.A."/>
            <person name="Sackton T.B."/>
            <person name="Larracuente A.M."/>
            <person name="Singh N.D."/>
            <person name="Abad J.P."/>
            <person name="Abt D.N."/>
            <person name="Adryan B."/>
            <person name="Aguade M."/>
            <person name="Akashi H."/>
            <person name="Anderson W.W."/>
            <person name="Aquadro C.F."/>
            <person name="Ardell D.H."/>
            <person name="Arguello R."/>
            <person name="Artieri C.G."/>
            <person name="Barbash D.A."/>
            <person name="Barker D."/>
            <person name="Barsanti P."/>
            <person name="Batterham P."/>
            <person name="Batzoglou S."/>
            <person name="Begun D."/>
            <person name="Bhutkar A."/>
            <person name="Blanco E."/>
            <person name="Bosak S.A."/>
            <person name="Bradley R.K."/>
            <person name="Brand A.D."/>
            <person name="Brent M.R."/>
            <person name="Brooks A.N."/>
            <person name="Brown R.H."/>
            <person name="Butlin R.K."/>
            <person name="Caggese C."/>
            <person name="Calvi B.R."/>
            <person name="Bernardo de Carvalho A."/>
            <person name="Caspi A."/>
            <person name="Castrezana S."/>
            <person name="Celniker S.E."/>
            <person name="Chang J.L."/>
            <person name="Chapple C."/>
            <person name="Chatterji S."/>
            <person name="Chinwalla A."/>
            <person name="Civetta A."/>
            <person name="Clifton S.W."/>
            <person name="Comeron J.M."/>
            <person name="Costello J.C."/>
            <person name="Coyne J.A."/>
            <person name="Daub J."/>
            <person name="David R.G."/>
            <person name="Delcher A.L."/>
            <person name="Delehaunty K."/>
            <person name="Do C.B."/>
            <person name="Ebling H."/>
            <person name="Edwards K."/>
            <person name="Eickbush T."/>
            <person name="Evans J.D."/>
            <person name="Filipski A."/>
            <person name="Findeiss S."/>
            <person name="Freyhult E."/>
            <person name="Fulton L."/>
            <person name="Fulton R."/>
            <person name="Garcia A.C."/>
            <person name="Gardiner A."/>
            <person name="Garfield D.A."/>
            <person name="Garvin B.E."/>
            <person name="Gibson G."/>
            <person name="Gilbert D."/>
            <person name="Gnerre S."/>
            <person name="Godfrey J."/>
            <person name="Good R."/>
            <person name="Gotea V."/>
            <person name="Gravely B."/>
            <person name="Greenberg A.J."/>
            <person name="Griffiths-Jones S."/>
            <person name="Gross S."/>
            <person name="Guigo R."/>
            <person name="Gustafson E.A."/>
            <person name="Haerty W."/>
            <person name="Hahn M.W."/>
            <person name="Halligan D.L."/>
            <person name="Halpern A.L."/>
            <person name="Halter G.M."/>
            <person name="Han M.V."/>
            <person name="Heger A."/>
            <person name="Hillier L."/>
            <person name="Hinrichs A.S."/>
            <person name="Holmes I."/>
            <person name="Hoskins R.A."/>
            <person name="Hubisz M.J."/>
            <person name="Hultmark D."/>
            <person name="Huntley M.A."/>
            <person name="Jaffe D.B."/>
            <person name="Jagadeeshan S."/>
            <person name="Jeck W.R."/>
            <person name="Johnson J."/>
            <person name="Jones C.D."/>
            <person name="Jordan W.C."/>
            <person name="Karpen G.H."/>
            <person name="Kataoka E."/>
            <person name="Keightley P.D."/>
            <person name="Kheradpour P."/>
            <person name="Kirkness E.F."/>
            <person name="Koerich L.B."/>
            <person name="Kristiansen K."/>
            <person name="Kudrna D."/>
            <person name="Kulathinal R.J."/>
            <person name="Kumar S."/>
            <person name="Kwok R."/>
            <person name="Lander E."/>
            <person name="Langley C.H."/>
            <person name="Lapoint R."/>
            <person name="Lazzaro B.P."/>
            <person name="Lee S.J."/>
            <person name="Levesque L."/>
            <person name="Li R."/>
            <person name="Lin C.F."/>
            <person name="Lin M.F."/>
            <person name="Lindblad-Toh K."/>
            <person name="Llopart A."/>
            <person name="Long M."/>
            <person name="Low L."/>
            <person name="Lozovsky E."/>
            <person name="Lu J."/>
            <person name="Luo M."/>
            <person name="Machado C.A."/>
            <person name="Makalowski W."/>
            <person name="Marzo M."/>
            <person name="Matsuda M."/>
            <person name="Matzkin L."/>
            <person name="McAllister B."/>
            <person name="McBride C.S."/>
            <person name="McKernan B."/>
            <person name="McKernan K."/>
            <person name="Mendez-Lago M."/>
            <person name="Minx P."/>
            <person name="Mollenhauer M.U."/>
            <person name="Montooth K."/>
            <person name="Mount S.M."/>
            <person name="Mu X."/>
            <person name="Myers E."/>
            <person name="Negre B."/>
            <person name="Newfeld S."/>
            <person name="Nielsen R."/>
            <person name="Noor M.A."/>
            <person name="O'Grady P."/>
            <person name="Pachter L."/>
            <person name="Papaceit M."/>
            <person name="Parisi M.J."/>
            <person name="Parisi M."/>
            <person name="Parts L."/>
            <person name="Pedersen J.S."/>
            <person name="Pesole G."/>
            <person name="Phillippy A.M."/>
            <person name="Ponting C.P."/>
            <person name="Pop M."/>
            <person name="Porcelli D."/>
            <person name="Powell J.R."/>
            <person name="Prohaska S."/>
            <person name="Pruitt K."/>
            <person name="Puig M."/>
            <person name="Quesneville H."/>
            <person name="Ram K.R."/>
            <person name="Rand D."/>
            <person name="Rasmussen M.D."/>
            <person name="Reed L.K."/>
            <person name="Reenan R."/>
            <person name="Reily A."/>
            <person name="Remington K.A."/>
            <person name="Rieger T.T."/>
            <person name="Ritchie M.G."/>
            <person name="Robin C."/>
            <person name="Rogers Y.H."/>
            <person name="Rohde C."/>
            <person name="Rozas J."/>
            <person name="Rubenfield M.J."/>
            <person name="Ruiz A."/>
            <person name="Russo S."/>
            <person name="Salzberg S.L."/>
            <person name="Sanchez-Gracia A."/>
            <person name="Saranga D.J."/>
            <person name="Sato H."/>
            <person name="Schaeffer S.W."/>
            <person name="Schatz M.C."/>
            <person name="Schlenke T."/>
            <person name="Schwartz R."/>
            <person name="Segarra C."/>
            <person name="Singh R.S."/>
            <person name="Sirot L."/>
            <person name="Sirota M."/>
            <person name="Sisneros N.B."/>
            <person name="Smith C.D."/>
            <person name="Smith T.F."/>
            <person name="Spieth J."/>
            <person name="Stage D.E."/>
            <person name="Stark A."/>
            <person name="Stephan W."/>
            <person name="Strausberg R.L."/>
            <person name="Strempel S."/>
            <person name="Sturgill D."/>
            <person name="Sutton G."/>
            <person name="Sutton G.G."/>
            <person name="Tao W."/>
            <person name="Teichmann S."/>
            <person name="Tobari Y.N."/>
            <person name="Tomimura Y."/>
            <person name="Tsolas J.M."/>
            <person name="Valente V.L."/>
            <person name="Venter E."/>
            <person name="Venter J.C."/>
            <person name="Vicario S."/>
            <person name="Vieira F.G."/>
            <person name="Vilella A.J."/>
            <person name="Villasante A."/>
            <person name="Walenz B."/>
            <person name="Wang J."/>
            <person name="Wasserman M."/>
            <person name="Watts T."/>
            <person name="Wilson D."/>
            <person name="Wilson R.K."/>
            <person name="Wing R.A."/>
            <person name="Wolfner M.F."/>
            <person name="Wong A."/>
            <person name="Wong G.K."/>
            <person name="Wu C.I."/>
            <person name="Wu G."/>
            <person name="Yamamoto D."/>
            <person name="Yang H.P."/>
            <person name="Yang S.P."/>
            <person name="Yorke J.A."/>
            <person name="Yoshida K."/>
            <person name="Zdobnov E."/>
            <person name="Zhang P."/>
            <person name="Zhang Y."/>
            <person name="Zimin A.V."/>
            <person name="Baldwin J."/>
            <person name="Abdouelleil A."/>
            <person name="Abdulkadir J."/>
            <person name="Abebe A."/>
            <person name="Abera B."/>
            <person name="Abreu J."/>
            <person name="Acer S.C."/>
            <person name="Aftuck L."/>
            <person name="Alexander A."/>
            <person name="An P."/>
            <person name="Anderson E."/>
            <person name="Anderson S."/>
            <person name="Arachi H."/>
            <person name="Azer M."/>
            <person name="Bachantsang P."/>
            <person name="Barry A."/>
            <person name="Bayul T."/>
            <person name="Berlin A."/>
            <person name="Bessette D."/>
            <person name="Bloom T."/>
            <person name="Blye J."/>
            <person name="Boguslavskiy L."/>
            <person name="Bonnet C."/>
            <person name="Boukhgalter B."/>
            <person name="Bourzgui I."/>
            <person name="Brown A."/>
            <person name="Cahill P."/>
            <person name="Channer S."/>
            <person name="Cheshatsang Y."/>
            <person name="Chuda L."/>
            <person name="Citroen M."/>
            <person name="Collymore A."/>
            <person name="Cooke P."/>
            <person name="Costello M."/>
            <person name="D'Aco K."/>
            <person name="Daza R."/>
            <person name="De Haan G."/>
            <person name="DeGray S."/>
            <person name="DeMaso C."/>
            <person name="Dhargay N."/>
            <person name="Dooley K."/>
            <person name="Dooley E."/>
            <person name="Doricent M."/>
            <person name="Dorje P."/>
            <person name="Dorjee K."/>
            <person name="Dupes A."/>
            <person name="Elong R."/>
            <person name="Falk J."/>
            <person name="Farina A."/>
            <person name="Faro S."/>
            <person name="Ferguson D."/>
            <person name="Fisher S."/>
            <person name="Foley C.D."/>
            <person name="Franke A."/>
            <person name="Friedrich D."/>
            <person name="Gadbois L."/>
            <person name="Gearin G."/>
            <person name="Gearin C.R."/>
            <person name="Giannoukos G."/>
            <person name="Goode T."/>
            <person name="Graham J."/>
            <person name="Grandbois E."/>
            <person name="Grewal S."/>
            <person name="Gyaltsen K."/>
            <person name="Hafez N."/>
            <person name="Hagos B."/>
            <person name="Hall J."/>
            <person name="Henson C."/>
            <person name="Hollinger A."/>
            <person name="Honan T."/>
            <person name="Huard M.D."/>
            <person name="Hughes L."/>
            <person name="Hurhula B."/>
            <person name="Husby M.E."/>
            <person name="Kamat A."/>
            <person name="Kanga B."/>
            <person name="Kashin S."/>
            <person name="Khazanovich D."/>
            <person name="Kisner P."/>
            <person name="Lance K."/>
            <person name="Lara M."/>
            <person name="Lee W."/>
            <person name="Lennon N."/>
            <person name="Letendre F."/>
            <person name="LeVine R."/>
            <person name="Lipovsky A."/>
            <person name="Liu X."/>
            <person name="Liu J."/>
            <person name="Liu S."/>
            <person name="Lokyitsang T."/>
            <person name="Lokyitsang Y."/>
            <person name="Lubonja R."/>
            <person name="Lui A."/>
            <person name="MacDonald P."/>
            <person name="Magnisalis V."/>
            <person name="Maru K."/>
            <person name="Matthews C."/>
            <person name="McCusker W."/>
            <person name="McDonough S."/>
            <person name="Mehta T."/>
            <person name="Meldrim J."/>
            <person name="Meneus L."/>
            <person name="Mihai O."/>
            <person name="Mihalev A."/>
            <person name="Mihova T."/>
            <person name="Mittelman R."/>
            <person name="Mlenga V."/>
            <person name="Montmayeur A."/>
            <person name="Mulrain L."/>
            <person name="Navidi A."/>
            <person name="Naylor J."/>
            <person name="Negash T."/>
            <person name="Nguyen T."/>
            <person name="Nguyen N."/>
            <person name="Nicol R."/>
            <person name="Norbu C."/>
            <person name="Norbu N."/>
            <person name="Novod N."/>
            <person name="O'Neill B."/>
            <person name="Osman S."/>
            <person name="Markiewicz E."/>
            <person name="Oyono O.L."/>
            <person name="Patti C."/>
            <person name="Phunkhang P."/>
            <person name="Pierre F."/>
            <person name="Priest M."/>
            <person name="Raghuraman S."/>
            <person name="Rege F."/>
            <person name="Reyes R."/>
            <person name="Rise C."/>
            <person name="Rogov P."/>
            <person name="Ross K."/>
            <person name="Ryan E."/>
            <person name="Settipalli S."/>
            <person name="Shea T."/>
            <person name="Sherpa N."/>
            <person name="Shi L."/>
            <person name="Shih D."/>
            <person name="Sparrow T."/>
            <person name="Spaulding J."/>
            <person name="Stalker J."/>
            <person name="Stange-Thomann N."/>
            <person name="Stavropoulos S."/>
            <person name="Stone C."/>
            <person name="Strader C."/>
            <person name="Tesfaye S."/>
            <person name="Thomson T."/>
            <person name="Thoulutsang Y."/>
            <person name="Thoulutsang D."/>
            <person name="Topham K."/>
            <person name="Topping I."/>
            <person name="Tsamla T."/>
            <person name="Vassiliev H."/>
            <person name="Vo A."/>
            <person name="Wangchuk T."/>
            <person name="Wangdi T."/>
            <person name="Weiand M."/>
            <person name="Wilkinson J."/>
            <person name="Wilson A."/>
            <person name="Yadav S."/>
            <person name="Young G."/>
            <person name="Yu Q."/>
            <person name="Zembek L."/>
            <person name="Zhong D."/>
            <person name="Zimmer A."/>
            <person name="Zwirko Z."/>
            <person name="Jaffe D.B."/>
            <person name="Alvarez P."/>
            <person name="Brockman W."/>
            <person name="Butler J."/>
            <person name="Chin C."/>
            <person name="Gnerre S."/>
            <person name="Grabherr M."/>
            <person name="Kleber M."/>
            <person name="Mauceli E."/>
            <person name="MacCallum I."/>
        </authorList>
    </citation>
    <scope>NUCLEOTIDE SEQUENCE [LARGE SCALE GENOMIC DNA]</scope>
    <source>
        <strain evidence="12">Tucson 14024-0371.13</strain>
    </source>
</reference>
<dbReference type="SUPFAM" id="SSF56112">
    <property type="entry name" value="Protein kinase-like (PK-like)"/>
    <property type="match status" value="1"/>
</dbReference>
<dbReference type="Pfam" id="PF08311">
    <property type="entry name" value="Mad3_BUB1_I"/>
    <property type="match status" value="1"/>
</dbReference>
<dbReference type="Gene3D" id="1.25.40.430">
    <property type="match status" value="1"/>
</dbReference>
<dbReference type="PANTHER" id="PTHR14030:SF4">
    <property type="entry name" value="BUB1 KINASE, ISOFORM A-RELATED"/>
    <property type="match status" value="1"/>
</dbReference>
<feature type="compositionally biased region" description="Basic residues" evidence="8">
    <location>
        <begin position="638"/>
        <end position="649"/>
    </location>
</feature>
<dbReference type="Gene3D" id="1.10.510.10">
    <property type="entry name" value="Transferase(Phosphotransferase) domain 1"/>
    <property type="match status" value="1"/>
</dbReference>
<evidence type="ECO:0000313" key="11">
    <source>
        <dbReference type="EMBL" id="EDV31769.2"/>
    </source>
</evidence>
<dbReference type="eggNOG" id="KOG1166">
    <property type="taxonomic scope" value="Eukaryota"/>
</dbReference>
<keyword evidence="2" id="KW-0158">Chromosome</keyword>
<feature type="region of interest" description="Disordered" evidence="8">
    <location>
        <begin position="1"/>
        <end position="25"/>
    </location>
</feature>
<evidence type="ECO:0000313" key="12">
    <source>
        <dbReference type="Proteomes" id="UP000007801"/>
    </source>
</evidence>
<dbReference type="FunFam" id="1.10.510.10:FF:000807">
    <property type="entry name" value="Checkpoint serine/threonine-protein kinase bub1"/>
    <property type="match status" value="1"/>
</dbReference>
<feature type="region of interest" description="Disordered" evidence="8">
    <location>
        <begin position="227"/>
        <end position="402"/>
    </location>
</feature>
<dbReference type="GO" id="GO:0005524">
    <property type="term" value="F:ATP binding"/>
    <property type="evidence" value="ECO:0007669"/>
    <property type="project" value="UniProtKB-UniRule"/>
</dbReference>
<feature type="domain" description="Protein kinase" evidence="9">
    <location>
        <begin position="866"/>
        <end position="1131"/>
    </location>
</feature>
<comment type="subcellular location">
    <subcellularLocation>
        <location evidence="1">Chromosome</location>
        <location evidence="1">Centromere</location>
        <location evidence="1">Kinetochore</location>
    </subcellularLocation>
</comment>
<dbReference type="InterPro" id="IPR008271">
    <property type="entry name" value="Ser/Thr_kinase_AS"/>
</dbReference>
<proteinExistence type="predicted"/>
<feature type="region of interest" description="Disordered" evidence="8">
    <location>
        <begin position="507"/>
        <end position="587"/>
    </location>
</feature>
<dbReference type="PROSITE" id="PS51489">
    <property type="entry name" value="BUB1_N"/>
    <property type="match status" value="1"/>
</dbReference>
<dbReference type="SMART" id="SM00777">
    <property type="entry name" value="Mad3_BUB1_I"/>
    <property type="match status" value="1"/>
</dbReference>
<evidence type="ECO:0000256" key="4">
    <source>
        <dbReference type="ARBA" id="ARBA00022838"/>
    </source>
</evidence>
<dbReference type="KEGG" id="dan:6497212"/>
<dbReference type="Proteomes" id="UP000007801">
    <property type="component" value="Unassembled WGS sequence"/>
</dbReference>
<dbReference type="HOGENOM" id="CLU_004597_0_0_1"/>
<feature type="compositionally biased region" description="Pro residues" evidence="8">
    <location>
        <begin position="312"/>
        <end position="325"/>
    </location>
</feature>
<feature type="binding site" evidence="7">
    <location>
        <position position="895"/>
    </location>
    <ligand>
        <name>ATP</name>
        <dbReference type="ChEBI" id="CHEBI:30616"/>
    </ligand>
</feature>
<gene>
    <name evidence="11" type="primary">Dana\GF14386</name>
    <name evidence="11" type="synonym">dana_GLEANR_15148</name>
    <name evidence="11" type="ORF">GF14386</name>
</gene>
<evidence type="ECO:0000259" key="10">
    <source>
        <dbReference type="PROSITE" id="PS51489"/>
    </source>
</evidence>
<evidence type="ECO:0000256" key="2">
    <source>
        <dbReference type="ARBA" id="ARBA00022454"/>
    </source>
</evidence>
<keyword evidence="12" id="KW-1185">Reference proteome</keyword>
<keyword evidence="6" id="KW-0137">Centromere</keyword>
<dbReference type="Pfam" id="PF00069">
    <property type="entry name" value="Pkinase"/>
    <property type="match status" value="1"/>
</dbReference>
<keyword evidence="3 7" id="KW-0547">Nucleotide-binding</keyword>
<dbReference type="GO" id="GO:0007094">
    <property type="term" value="P:mitotic spindle assembly checkpoint signaling"/>
    <property type="evidence" value="ECO:0007669"/>
    <property type="project" value="EnsemblMetazoa"/>
</dbReference>
<evidence type="ECO:0000259" key="9">
    <source>
        <dbReference type="PROSITE" id="PS50011"/>
    </source>
</evidence>
<dbReference type="GO" id="GO:0005634">
    <property type="term" value="C:nucleus"/>
    <property type="evidence" value="ECO:0007669"/>
    <property type="project" value="TreeGrafter"/>
</dbReference>
<keyword evidence="5 7" id="KW-0067">ATP-binding</keyword>
<feature type="compositionally biased region" description="Low complexity" evidence="8">
    <location>
        <begin position="227"/>
        <end position="252"/>
    </location>
</feature>
<dbReference type="InterPro" id="IPR000719">
    <property type="entry name" value="Prot_kinase_dom"/>
</dbReference>
<feature type="domain" description="BUB1 N-terminal" evidence="10">
    <location>
        <begin position="37"/>
        <end position="191"/>
    </location>
</feature>
<dbReference type="CTD" id="699"/>
<evidence type="ECO:0000256" key="3">
    <source>
        <dbReference type="ARBA" id="ARBA00022741"/>
    </source>
</evidence>
<evidence type="ECO:0000256" key="5">
    <source>
        <dbReference type="ARBA" id="ARBA00022840"/>
    </source>
</evidence>
<evidence type="ECO:0000256" key="1">
    <source>
        <dbReference type="ARBA" id="ARBA00004629"/>
    </source>
</evidence>
<evidence type="ECO:0008006" key="13">
    <source>
        <dbReference type="Google" id="ProtNLM"/>
    </source>
</evidence>
<dbReference type="GO" id="GO:0004672">
    <property type="term" value="F:protein kinase activity"/>
    <property type="evidence" value="ECO:0007669"/>
    <property type="project" value="InterPro"/>
</dbReference>
<protein>
    <recommendedName>
        <fullName evidence="13">Protein kinase domain-containing protein</fullName>
    </recommendedName>
</protein>
<dbReference type="GO" id="GO:0051754">
    <property type="term" value="P:meiotic sister chromatid cohesion, centromeric"/>
    <property type="evidence" value="ECO:0007669"/>
    <property type="project" value="TreeGrafter"/>
</dbReference>
<dbReference type="GO" id="GO:0005813">
    <property type="term" value="C:centrosome"/>
    <property type="evidence" value="ECO:0007669"/>
    <property type="project" value="EnsemblMetazoa"/>
</dbReference>
<dbReference type="InterPro" id="IPR017441">
    <property type="entry name" value="Protein_kinase_ATP_BS"/>
</dbReference>
<keyword evidence="4" id="KW-0995">Kinetochore</keyword>
<dbReference type="FunCoup" id="B3MLM0">
    <property type="interactions" value="58"/>
</dbReference>
<feature type="compositionally biased region" description="Low complexity" evidence="8">
    <location>
        <begin position="757"/>
        <end position="770"/>
    </location>
</feature>
<dbReference type="GO" id="GO:0032991">
    <property type="term" value="C:protein-containing complex"/>
    <property type="evidence" value="ECO:0007669"/>
    <property type="project" value="UniProtKB-ARBA"/>
</dbReference>
<dbReference type="GeneID" id="6497212"/>
<feature type="compositionally biased region" description="Acidic residues" evidence="8">
    <location>
        <begin position="517"/>
        <end position="555"/>
    </location>
</feature>
<feature type="compositionally biased region" description="Polar residues" evidence="8">
    <location>
        <begin position="558"/>
        <end position="572"/>
    </location>
</feature>
<dbReference type="PANTHER" id="PTHR14030">
    <property type="entry name" value="MITOTIC CHECKPOINT SERINE/THREONINE-PROTEIN KINASE BUB1"/>
    <property type="match status" value="1"/>
</dbReference>
<feature type="compositionally biased region" description="Polar residues" evidence="8">
    <location>
        <begin position="747"/>
        <end position="756"/>
    </location>
</feature>
<dbReference type="GO" id="GO:0000776">
    <property type="term" value="C:kinetochore"/>
    <property type="evidence" value="ECO:0007669"/>
    <property type="project" value="UniProtKB-KW"/>
</dbReference>
<dbReference type="InParanoid" id="B3MLM0"/>
<name>B3MLM0_DROAN</name>
<feature type="compositionally biased region" description="Low complexity" evidence="8">
    <location>
        <begin position="600"/>
        <end position="623"/>
    </location>
</feature>
<evidence type="ECO:0000256" key="8">
    <source>
        <dbReference type="SAM" id="MobiDB-lite"/>
    </source>
</evidence>
<evidence type="ECO:0000256" key="7">
    <source>
        <dbReference type="PROSITE-ProRule" id="PRU10141"/>
    </source>
</evidence>
<feature type="region of interest" description="Disordered" evidence="8">
    <location>
        <begin position="747"/>
        <end position="770"/>
    </location>
</feature>
<dbReference type="InterPro" id="IPR013212">
    <property type="entry name" value="Mad3/Bub1_I"/>
</dbReference>
<sequence>MAMHSYMRQGSGSEGGAPVGATPPDELHGFLKDKQAWEHAISMYQGPDPLDHWYNYICWYENHEHSDPELKYRETLERCLTVYEHNEFYRQDPRLVRLWLKYIAMQTDPLHFYQVLYQRGTGRQVAAFYIGWAAYYESREDFKDAEAVFNLAFQEKAQSNAELQHAHGKFTYARSLYFQRQQEQQQQQQQQQQPDPLQQLANYTQQQMPQAYAPPRSQPYQQHIYQQYHPQQQQQQQHPVPQQQHPAAQQSHPAPPQSHPAPQHQHAAPQHPHPAVQPQHPAPQHQHPSQEHQLAYQAQYHQQQARFEQHPHPAPAPAHVPPQQPAHPQYAPVAEPHYAQNQQQALSQQQQHQPYQPPSQQNSPQAQPHQHSQPQPEAVRNGNGTSNPEPPEQTPPKASDIAGLRLPRNFYAYGRNNHETWKPALTLEEPDDPTRVCRYAKNLVYPAGAGIEYSPEEILARKYKQVMEQKAELAAQRQQEAQQTLYDSYESAEPSYYMTAVDGALYGHKNNSGQENAGEEDEDNEGEDEADEEGEEDEESEEEDEEEEEEEEDEPSGPYTNGVQFSAQTTFEQENRSIKIKFKKEPSNSYSAYTIENVYQQQQQQQQEQTKEQQYQHQPINHNQPPPEPAPISPIPVQRHRNGSHHHFHPYMLGGQTSTPKSEANGYRRARTKVKRSSFHPDLCSNSNSASSATDVVTASATNTSAAAPGASFNDNANYSFSSASALDNSNSSLALAVDRLNFRDSSQNPINKTLQTHNNNNSTSNNNNGNSTIADFSTFQENSYFATQHDTEAQERRLSKALETIARHLAKEAIDPFNSELCRAFLTKVDFPGDQDDHASYKIVQTPLPKISNNRPLNVLEGVTFSIDKEVGRGSYGSVFKATDSRTGNVVALKYQKPPNTWEIYICDQVLKRIKEPDVLPGLMDISTAIIAPNASLIATEFSRFGSLLDINNKIRQATTKVMHESLVMHFSAQICNIVDHLHRQKIIHADIKPDNFLLMRVPDVNSPLPSLRLIDFGCAIDMSLFPDAERTKFRKVIQTDGFTCIEMQEGRSWSYETDLFCIAATVHVMLFGDYMQPLKRGSSWEIRQKLPRYLKKHVWTKFFGDLLNMQPDKLPQLQEMRLVFEEEAYRMDSELQKQIRTLSNILHRR</sequence>
<dbReference type="InterPro" id="IPR015661">
    <property type="entry name" value="Bub1/Mad3"/>
</dbReference>
<dbReference type="STRING" id="7217.B3MLM0"/>
<dbReference type="EMBL" id="CH902620">
    <property type="protein sequence ID" value="EDV31769.2"/>
    <property type="molecule type" value="Genomic_DNA"/>
</dbReference>
<organism evidence="11 12">
    <name type="scientific">Drosophila ananassae</name>
    <name type="common">Fruit fly</name>
    <dbReference type="NCBI Taxonomy" id="7217"/>
    <lineage>
        <taxon>Eukaryota</taxon>
        <taxon>Metazoa</taxon>
        <taxon>Ecdysozoa</taxon>
        <taxon>Arthropoda</taxon>
        <taxon>Hexapoda</taxon>
        <taxon>Insecta</taxon>
        <taxon>Pterygota</taxon>
        <taxon>Neoptera</taxon>
        <taxon>Endopterygota</taxon>
        <taxon>Diptera</taxon>
        <taxon>Brachycera</taxon>
        <taxon>Muscomorpha</taxon>
        <taxon>Ephydroidea</taxon>
        <taxon>Drosophilidae</taxon>
        <taxon>Drosophila</taxon>
        <taxon>Sophophora</taxon>
    </lineage>
</organism>
<dbReference type="CDD" id="cd13981">
    <property type="entry name" value="STKc_Bub1_BubR1"/>
    <property type="match status" value="1"/>
</dbReference>